<dbReference type="GO" id="GO:0006396">
    <property type="term" value="P:RNA processing"/>
    <property type="evidence" value="ECO:0007669"/>
    <property type="project" value="InterPro"/>
</dbReference>
<reference evidence="3" key="1">
    <citation type="submission" date="2018-05" db="EMBL/GenBank/DDBJ databases">
        <authorList>
            <person name="Lanie J.A."/>
            <person name="Ng W.-L."/>
            <person name="Kazmierczak K.M."/>
            <person name="Andrzejewski T.M."/>
            <person name="Davidsen T.M."/>
            <person name="Wayne K.J."/>
            <person name="Tettelin H."/>
            <person name="Glass J.I."/>
            <person name="Rusch D."/>
            <person name="Podicherti R."/>
            <person name="Tsui H.-C.T."/>
            <person name="Winkler M.E."/>
        </authorList>
    </citation>
    <scope>NUCLEOTIDE SEQUENCE</scope>
</reference>
<keyword evidence="1" id="KW-0378">Hydrolase</keyword>
<dbReference type="PROSITE" id="PS50142">
    <property type="entry name" value="RNASE_3_2"/>
    <property type="match status" value="1"/>
</dbReference>
<proteinExistence type="predicted"/>
<dbReference type="CDD" id="cd00593">
    <property type="entry name" value="RIBOc"/>
    <property type="match status" value="1"/>
</dbReference>
<accession>A0A383CLX8</accession>
<dbReference type="PANTHER" id="PTHR14950">
    <property type="entry name" value="DICER-RELATED"/>
    <property type="match status" value="1"/>
</dbReference>
<dbReference type="PANTHER" id="PTHR14950:SF37">
    <property type="entry name" value="ENDORIBONUCLEASE DICER"/>
    <property type="match status" value="1"/>
</dbReference>
<sequence>MLEKRINELVPLQKKLNYKFNDPKLLNKALTHKSYANEINPPIKNNERFEFLGDSVLDLIVSD</sequence>
<feature type="domain" description="RNase III" evidence="2">
    <location>
        <begin position="9"/>
        <end position="63"/>
    </location>
</feature>
<dbReference type="InterPro" id="IPR000999">
    <property type="entry name" value="RNase_III_dom"/>
</dbReference>
<dbReference type="Pfam" id="PF14622">
    <property type="entry name" value="Ribonucleas_3_3"/>
    <property type="match status" value="1"/>
</dbReference>
<evidence type="ECO:0000313" key="3">
    <source>
        <dbReference type="EMBL" id="SVE33202.1"/>
    </source>
</evidence>
<dbReference type="AlphaFoldDB" id="A0A383CLX8"/>
<organism evidence="3">
    <name type="scientific">marine metagenome</name>
    <dbReference type="NCBI Taxonomy" id="408172"/>
    <lineage>
        <taxon>unclassified sequences</taxon>
        <taxon>metagenomes</taxon>
        <taxon>ecological metagenomes</taxon>
    </lineage>
</organism>
<dbReference type="Gene3D" id="1.10.1520.10">
    <property type="entry name" value="Ribonuclease III domain"/>
    <property type="match status" value="1"/>
</dbReference>
<name>A0A383CLX8_9ZZZZ</name>
<dbReference type="GO" id="GO:0004525">
    <property type="term" value="F:ribonuclease III activity"/>
    <property type="evidence" value="ECO:0007669"/>
    <property type="project" value="InterPro"/>
</dbReference>
<gene>
    <name evidence="3" type="ORF">METZ01_LOCUS486056</name>
</gene>
<dbReference type="EMBL" id="UINC01209956">
    <property type="protein sequence ID" value="SVE33202.1"/>
    <property type="molecule type" value="Genomic_DNA"/>
</dbReference>
<feature type="non-terminal residue" evidence="3">
    <location>
        <position position="63"/>
    </location>
</feature>
<evidence type="ECO:0000256" key="1">
    <source>
        <dbReference type="ARBA" id="ARBA00022801"/>
    </source>
</evidence>
<dbReference type="InterPro" id="IPR036389">
    <property type="entry name" value="RNase_III_sf"/>
</dbReference>
<evidence type="ECO:0000259" key="2">
    <source>
        <dbReference type="PROSITE" id="PS50142"/>
    </source>
</evidence>
<dbReference type="PROSITE" id="PS00517">
    <property type="entry name" value="RNASE_3_1"/>
    <property type="match status" value="1"/>
</dbReference>
<dbReference type="SUPFAM" id="SSF69065">
    <property type="entry name" value="RNase III domain-like"/>
    <property type="match status" value="1"/>
</dbReference>
<protein>
    <recommendedName>
        <fullName evidence="2">RNase III domain-containing protein</fullName>
    </recommendedName>
</protein>